<dbReference type="RefSeq" id="WP_018196096.1">
    <property type="nucleotide sequence ID" value="NZ_CP130454.1"/>
</dbReference>
<feature type="region of interest" description="Disordered" evidence="4">
    <location>
        <begin position="108"/>
        <end position="127"/>
    </location>
</feature>
<evidence type="ECO:0000256" key="2">
    <source>
        <dbReference type="HAMAP-Rule" id="MF_00984"/>
    </source>
</evidence>
<accession>A0ABT2EJ61</accession>
<dbReference type="Gene3D" id="2.40.50.140">
    <property type="entry name" value="Nucleic acid-binding proteins"/>
    <property type="match status" value="1"/>
</dbReference>
<comment type="caution">
    <text evidence="5">The sequence shown here is derived from an EMBL/GenBank/DDBJ whole genome shotgun (WGS) entry which is preliminary data.</text>
</comment>
<evidence type="ECO:0000256" key="4">
    <source>
        <dbReference type="SAM" id="MobiDB-lite"/>
    </source>
</evidence>
<dbReference type="PANTHER" id="PTHR10302">
    <property type="entry name" value="SINGLE-STRANDED DNA-BINDING PROTEIN"/>
    <property type="match status" value="1"/>
</dbReference>
<dbReference type="InterPro" id="IPR000424">
    <property type="entry name" value="Primosome_PriB/ssb"/>
</dbReference>
<dbReference type="Pfam" id="PF00436">
    <property type="entry name" value="SSB"/>
    <property type="match status" value="1"/>
</dbReference>
<dbReference type="InterPro" id="IPR012340">
    <property type="entry name" value="NA-bd_OB-fold"/>
</dbReference>
<reference evidence="5 6" key="1">
    <citation type="submission" date="2022-08" db="EMBL/GenBank/DDBJ databases">
        <title>Bacterial and archaeal communities from various locations to study Microbial Dark Matter (Phase II).</title>
        <authorList>
            <person name="Stepanauskas R."/>
        </authorList>
    </citation>
    <scope>NUCLEOTIDE SEQUENCE [LARGE SCALE GENOMIC DNA]</scope>
    <source>
        <strain evidence="5 6">PD1</strain>
    </source>
</reference>
<name>A0ABT2EJ61_9BACT</name>
<evidence type="ECO:0000313" key="5">
    <source>
        <dbReference type="EMBL" id="MCS3917992.1"/>
    </source>
</evidence>
<dbReference type="PROSITE" id="PS50935">
    <property type="entry name" value="SSB"/>
    <property type="match status" value="1"/>
</dbReference>
<protein>
    <recommendedName>
        <fullName evidence="2 3">Single-stranded DNA-binding protein</fullName>
        <shortName evidence="2">SSB</shortName>
    </recommendedName>
</protein>
<keyword evidence="6" id="KW-1185">Reference proteome</keyword>
<dbReference type="Proteomes" id="UP001204798">
    <property type="component" value="Unassembled WGS sequence"/>
</dbReference>
<dbReference type="GO" id="GO:0003677">
    <property type="term" value="F:DNA binding"/>
    <property type="evidence" value="ECO:0007669"/>
    <property type="project" value="UniProtKB-KW"/>
</dbReference>
<dbReference type="PANTHER" id="PTHR10302:SF27">
    <property type="entry name" value="SINGLE-STRANDED DNA-BINDING PROTEIN"/>
    <property type="match status" value="1"/>
</dbReference>
<keyword evidence="1 2" id="KW-0238">DNA-binding</keyword>
<dbReference type="InterPro" id="IPR011344">
    <property type="entry name" value="ssDNA-bd"/>
</dbReference>
<evidence type="ECO:0000313" key="6">
    <source>
        <dbReference type="Proteomes" id="UP001204798"/>
    </source>
</evidence>
<dbReference type="CDD" id="cd04496">
    <property type="entry name" value="SSB_OBF"/>
    <property type="match status" value="1"/>
</dbReference>
<dbReference type="HAMAP" id="MF_00984">
    <property type="entry name" value="SSB"/>
    <property type="match status" value="1"/>
</dbReference>
<dbReference type="NCBIfam" id="TIGR00621">
    <property type="entry name" value="ssb"/>
    <property type="match status" value="1"/>
</dbReference>
<comment type="subunit">
    <text evidence="2">Homotetramer.</text>
</comment>
<evidence type="ECO:0000256" key="1">
    <source>
        <dbReference type="ARBA" id="ARBA00023125"/>
    </source>
</evidence>
<comment type="caution">
    <text evidence="2">Lacks conserved residue(s) required for the propagation of feature annotation.</text>
</comment>
<dbReference type="SUPFAM" id="SSF50249">
    <property type="entry name" value="Nucleic acid-binding proteins"/>
    <property type="match status" value="1"/>
</dbReference>
<gene>
    <name evidence="5" type="ORF">M2350_000389</name>
</gene>
<proteinExistence type="inferred from homology"/>
<sequence length="157" mass="17771">MFNRVILVGRLVADPEIRYTPSGVPIASFRLAVDRPTRRGMEKQTDFIRIVAFRRLAEFAHSYLTKGRLVLVEGRLQVSNYVDRLGQRRTSVDVIAFAIQFMDRKPEGVTPAPSAMEGGYPTPLESDILPEQDVPIDDAILEELPPPDEEEVEEFPF</sequence>
<organism evidence="5 6">
    <name type="scientific">Candidatus Fervidibacter sacchari</name>
    <dbReference type="NCBI Taxonomy" id="1448929"/>
    <lineage>
        <taxon>Bacteria</taxon>
        <taxon>Candidatus Fervidibacterota</taxon>
        <taxon>Candidatus Fervidibacter</taxon>
    </lineage>
</organism>
<dbReference type="EMBL" id="JANUCP010000001">
    <property type="protein sequence ID" value="MCS3917992.1"/>
    <property type="molecule type" value="Genomic_DNA"/>
</dbReference>
<evidence type="ECO:0000256" key="3">
    <source>
        <dbReference type="RuleBase" id="RU000524"/>
    </source>
</evidence>